<name>F6SZC9_HORSE</name>
<dbReference type="SMART" id="SM00737">
    <property type="entry name" value="ML"/>
    <property type="match status" value="1"/>
</dbReference>
<dbReference type="GO" id="GO:0071222">
    <property type="term" value="P:cellular response to lipopolysaccharide"/>
    <property type="evidence" value="ECO:0000318"/>
    <property type="project" value="GO_Central"/>
</dbReference>
<evidence type="ECO:0000256" key="1">
    <source>
        <dbReference type="SAM" id="SignalP"/>
    </source>
</evidence>
<dbReference type="GO" id="GO:0046696">
    <property type="term" value="C:lipopolysaccharide receptor complex"/>
    <property type="evidence" value="ECO:0000318"/>
    <property type="project" value="GO_Central"/>
</dbReference>
<dbReference type="GO" id="GO:0001530">
    <property type="term" value="F:lipopolysaccharide binding"/>
    <property type="evidence" value="ECO:0007669"/>
    <property type="project" value="InterPro"/>
</dbReference>
<dbReference type="GeneTree" id="ENSGT00390000000742"/>
<gene>
    <name evidence="3 5" type="primary">LY96</name>
</gene>
<evidence type="ECO:0000313" key="3">
    <source>
        <dbReference type="Ensembl" id="ENSECAP00000015094.3"/>
    </source>
</evidence>
<dbReference type="PANTHER" id="PTHR15218:SF0">
    <property type="entry name" value="LYMPHOCYTE ANTIGEN 96"/>
    <property type="match status" value="1"/>
</dbReference>
<accession>F6SZC9</accession>
<dbReference type="Ensembl" id="ENSECAT00000018501.4">
    <property type="protein sequence ID" value="ENSECAP00000015094.3"/>
    <property type="gene ID" value="ENSECAG00000017538.4"/>
</dbReference>
<dbReference type="AlphaFoldDB" id="F6SZC9"/>
<dbReference type="InterPro" id="IPR014756">
    <property type="entry name" value="Ig_E-set"/>
</dbReference>
<dbReference type="GO" id="GO:0031666">
    <property type="term" value="P:positive regulation of lipopolysaccharide-mediated signaling pathway"/>
    <property type="evidence" value="ECO:0000318"/>
    <property type="project" value="GO_Central"/>
</dbReference>
<dbReference type="PaxDb" id="9796-ENSECAP00000015094"/>
<sequence length="198" mass="23443">MLLAFLKFWRYRIMFSFMLFFTLFSSIFPEPEELRWICNSSDMSIWYTYCDNMKSPISINLEPCIELKGTRGHLHMLFVPRRDIKKLYFNLYLTMNSLEFPMRKEVICRGSDDDYSFCRALKGVLSFLRVRKRMSVVVSDVPLLMWRTETVNTTVSFSFRGMRFPKGRYSCIAEAVVGNTEEALFCLNFTLLHQPSFN</sequence>
<dbReference type="Gene3D" id="2.60.40.770">
    <property type="match status" value="1"/>
</dbReference>
<dbReference type="SUPFAM" id="SSF81296">
    <property type="entry name" value="E set domains"/>
    <property type="match status" value="1"/>
</dbReference>
<dbReference type="InterPro" id="IPR039217">
    <property type="entry name" value="LY96"/>
</dbReference>
<feature type="signal peptide" evidence="1">
    <location>
        <begin position="1"/>
        <end position="29"/>
    </location>
</feature>
<dbReference type="Proteomes" id="UP000002281">
    <property type="component" value="Chromosome 9"/>
</dbReference>
<feature type="chain" id="PRO_5040360828" evidence="1">
    <location>
        <begin position="30"/>
        <end position="198"/>
    </location>
</feature>
<reference evidence="3 4" key="1">
    <citation type="journal article" date="2009" name="Science">
        <title>Genome sequence, comparative analysis, and population genetics of the domestic horse.</title>
        <authorList>
            <consortium name="Broad Institute Genome Sequencing Platform"/>
            <consortium name="Broad Institute Whole Genome Assembly Team"/>
            <person name="Wade C.M."/>
            <person name="Giulotto E."/>
            <person name="Sigurdsson S."/>
            <person name="Zoli M."/>
            <person name="Gnerre S."/>
            <person name="Imsland F."/>
            <person name="Lear T.L."/>
            <person name="Adelson D.L."/>
            <person name="Bailey E."/>
            <person name="Bellone R.R."/>
            <person name="Bloecker H."/>
            <person name="Distl O."/>
            <person name="Edgar R.C."/>
            <person name="Garber M."/>
            <person name="Leeb T."/>
            <person name="Mauceli E."/>
            <person name="MacLeod J.N."/>
            <person name="Penedo M.C.T."/>
            <person name="Raison J.M."/>
            <person name="Sharpe T."/>
            <person name="Vogel J."/>
            <person name="Andersson L."/>
            <person name="Antczak D.F."/>
            <person name="Biagi T."/>
            <person name="Binns M.M."/>
            <person name="Chowdhary B.P."/>
            <person name="Coleman S.J."/>
            <person name="Della Valle G."/>
            <person name="Fryc S."/>
            <person name="Guerin G."/>
            <person name="Hasegawa T."/>
            <person name="Hill E.W."/>
            <person name="Jurka J."/>
            <person name="Kiialainen A."/>
            <person name="Lindgren G."/>
            <person name="Liu J."/>
            <person name="Magnani E."/>
            <person name="Mickelson J.R."/>
            <person name="Murray J."/>
            <person name="Nergadze S.G."/>
            <person name="Onofrio R."/>
            <person name="Pedroni S."/>
            <person name="Piras M.F."/>
            <person name="Raudsepp T."/>
            <person name="Rocchi M."/>
            <person name="Roeed K.H."/>
            <person name="Ryder O.A."/>
            <person name="Searle S."/>
            <person name="Skow L."/>
            <person name="Swinburne J.E."/>
            <person name="Syvaenen A.C."/>
            <person name="Tozaki T."/>
            <person name="Valberg S.J."/>
            <person name="Vaudin M."/>
            <person name="White J.R."/>
            <person name="Zody M.C."/>
            <person name="Lander E.S."/>
            <person name="Lindblad-Toh K."/>
        </authorList>
    </citation>
    <scope>NUCLEOTIDE SEQUENCE [LARGE SCALE GENOMIC DNA]</scope>
    <source>
        <strain evidence="3 4">Thoroughbred</strain>
    </source>
</reference>
<dbReference type="Bgee" id="ENSECAG00000017538">
    <property type="expression patterns" value="Expressed in blood and 21 other cell types or tissues"/>
</dbReference>
<dbReference type="GO" id="GO:0005886">
    <property type="term" value="C:plasma membrane"/>
    <property type="evidence" value="ECO:0007669"/>
    <property type="project" value="Ensembl"/>
</dbReference>
<evidence type="ECO:0000259" key="2">
    <source>
        <dbReference type="SMART" id="SM00737"/>
    </source>
</evidence>
<dbReference type="GO" id="GO:0002224">
    <property type="term" value="P:toll-like receptor signaling pathway"/>
    <property type="evidence" value="ECO:0007669"/>
    <property type="project" value="Ensembl"/>
</dbReference>
<evidence type="ECO:0000313" key="5">
    <source>
        <dbReference type="VGNC" id="VGNC:19848"/>
    </source>
</evidence>
<dbReference type="VGNC" id="VGNC:19848">
    <property type="gene designation" value="LY96"/>
</dbReference>
<reference evidence="3" key="3">
    <citation type="submission" date="2025-09" db="UniProtKB">
        <authorList>
            <consortium name="Ensembl"/>
        </authorList>
    </citation>
    <scope>IDENTIFICATION</scope>
    <source>
        <strain evidence="3">Thoroughbred</strain>
    </source>
</reference>
<reference evidence="3" key="2">
    <citation type="submission" date="2025-08" db="UniProtKB">
        <authorList>
            <consortium name="Ensembl"/>
        </authorList>
    </citation>
    <scope>IDENTIFICATION</scope>
    <source>
        <strain evidence="3">Thoroughbred</strain>
    </source>
</reference>
<dbReference type="InterPro" id="IPR003172">
    <property type="entry name" value="ML_dom"/>
</dbReference>
<dbReference type="GO" id="GO:0032497">
    <property type="term" value="P:detection of lipopolysaccharide"/>
    <property type="evidence" value="ECO:0000318"/>
    <property type="project" value="GO_Central"/>
</dbReference>
<keyword evidence="1" id="KW-0732">Signal</keyword>
<dbReference type="GO" id="GO:0034142">
    <property type="term" value="P:toll-like receptor 4 signaling pathway"/>
    <property type="evidence" value="ECO:0000318"/>
    <property type="project" value="GO_Central"/>
</dbReference>
<feature type="domain" description="MD-2-related lipid-recognition" evidence="2">
    <location>
        <begin position="47"/>
        <end position="191"/>
    </location>
</feature>
<dbReference type="GO" id="GO:0035662">
    <property type="term" value="F:Toll-like receptor 4 binding"/>
    <property type="evidence" value="ECO:0007669"/>
    <property type="project" value="InterPro"/>
</dbReference>
<keyword evidence="4" id="KW-1185">Reference proteome</keyword>
<proteinExistence type="predicted"/>
<evidence type="ECO:0000313" key="4">
    <source>
        <dbReference type="Proteomes" id="UP000002281"/>
    </source>
</evidence>
<dbReference type="STRING" id="9796.ENSECAP00000015094"/>
<dbReference type="GO" id="GO:0001875">
    <property type="term" value="F:lipopolysaccharide immune receptor activity"/>
    <property type="evidence" value="ECO:0000318"/>
    <property type="project" value="GO_Central"/>
</dbReference>
<dbReference type="GO" id="GO:0045087">
    <property type="term" value="P:innate immune response"/>
    <property type="evidence" value="ECO:0007669"/>
    <property type="project" value="InterPro"/>
</dbReference>
<organism evidence="3 4">
    <name type="scientific">Equus caballus</name>
    <name type="common">Horse</name>
    <dbReference type="NCBI Taxonomy" id="9796"/>
    <lineage>
        <taxon>Eukaryota</taxon>
        <taxon>Metazoa</taxon>
        <taxon>Chordata</taxon>
        <taxon>Craniata</taxon>
        <taxon>Vertebrata</taxon>
        <taxon>Euteleostomi</taxon>
        <taxon>Mammalia</taxon>
        <taxon>Eutheria</taxon>
        <taxon>Laurasiatheria</taxon>
        <taxon>Perissodactyla</taxon>
        <taxon>Equidae</taxon>
        <taxon>Equus</taxon>
    </lineage>
</organism>
<dbReference type="PANTHER" id="PTHR15218">
    <property type="entry name" value="MD-1, MD-2 - RELATED"/>
    <property type="match status" value="1"/>
</dbReference>
<protein>
    <submittedName>
        <fullName evidence="3">Lymphocyte antigen 96</fullName>
    </submittedName>
</protein>